<gene>
    <name evidence="2" type="ORF">DCAR_0520092</name>
</gene>
<feature type="region of interest" description="Disordered" evidence="1">
    <location>
        <begin position="1"/>
        <end position="29"/>
    </location>
</feature>
<sequence>MILGQNSLIAGGQSSHQQTKTSAQDEDVPNETKIVQKILHLAGKAFKDFKEKLEAHEEQYRKIQVTNNLQLNEKKGFQEKESHSSSLSKLSELVGRAEASKFAEGTRKVVEEVSHCIYRIMSNTLGGVQQMVSVLPTREVTQLVLDRELAELDTATFPDPCQELLRTHYIRADR</sequence>
<dbReference type="AlphaFoldDB" id="A0AAF0X3J2"/>
<accession>A0AAF0X3J2</accession>
<reference evidence="2" key="1">
    <citation type="journal article" date="2016" name="Nat. Genet.">
        <title>A high-quality carrot genome assembly provides new insights into carotenoid accumulation and asterid genome evolution.</title>
        <authorList>
            <person name="Iorizzo M."/>
            <person name="Ellison S."/>
            <person name="Senalik D."/>
            <person name="Zeng P."/>
            <person name="Satapoomin P."/>
            <person name="Huang J."/>
            <person name="Bowman M."/>
            <person name="Iovene M."/>
            <person name="Sanseverino W."/>
            <person name="Cavagnaro P."/>
            <person name="Yildiz M."/>
            <person name="Macko-Podgorni A."/>
            <person name="Moranska E."/>
            <person name="Grzebelus E."/>
            <person name="Grzebelus D."/>
            <person name="Ashrafi H."/>
            <person name="Zheng Z."/>
            <person name="Cheng S."/>
            <person name="Spooner D."/>
            <person name="Van Deynze A."/>
            <person name="Simon P."/>
        </authorList>
    </citation>
    <scope>NUCLEOTIDE SEQUENCE</scope>
    <source>
        <tissue evidence="2">Leaf</tissue>
    </source>
</reference>
<proteinExistence type="predicted"/>
<keyword evidence="3" id="KW-1185">Reference proteome</keyword>
<name>A0AAF0X3J2_DAUCS</name>
<evidence type="ECO:0000256" key="1">
    <source>
        <dbReference type="SAM" id="MobiDB-lite"/>
    </source>
</evidence>
<evidence type="ECO:0000313" key="2">
    <source>
        <dbReference type="EMBL" id="WOH00718.1"/>
    </source>
</evidence>
<reference evidence="2" key="2">
    <citation type="submission" date="2022-03" db="EMBL/GenBank/DDBJ databases">
        <title>Draft title - Genomic analysis of global carrot germplasm unveils the trajectory of domestication and the origin of high carotenoid orange carrot.</title>
        <authorList>
            <person name="Iorizzo M."/>
            <person name="Ellison S."/>
            <person name="Senalik D."/>
            <person name="Macko-Podgorni A."/>
            <person name="Grzebelus D."/>
            <person name="Bostan H."/>
            <person name="Rolling W."/>
            <person name="Curaba J."/>
            <person name="Simon P."/>
        </authorList>
    </citation>
    <scope>NUCLEOTIDE SEQUENCE</scope>
    <source>
        <tissue evidence="2">Leaf</tissue>
    </source>
</reference>
<evidence type="ECO:0000313" key="3">
    <source>
        <dbReference type="Proteomes" id="UP000077755"/>
    </source>
</evidence>
<organism evidence="2 3">
    <name type="scientific">Daucus carota subsp. sativus</name>
    <name type="common">Carrot</name>
    <dbReference type="NCBI Taxonomy" id="79200"/>
    <lineage>
        <taxon>Eukaryota</taxon>
        <taxon>Viridiplantae</taxon>
        <taxon>Streptophyta</taxon>
        <taxon>Embryophyta</taxon>
        <taxon>Tracheophyta</taxon>
        <taxon>Spermatophyta</taxon>
        <taxon>Magnoliopsida</taxon>
        <taxon>eudicotyledons</taxon>
        <taxon>Gunneridae</taxon>
        <taxon>Pentapetalae</taxon>
        <taxon>asterids</taxon>
        <taxon>campanulids</taxon>
        <taxon>Apiales</taxon>
        <taxon>Apiaceae</taxon>
        <taxon>Apioideae</taxon>
        <taxon>Scandiceae</taxon>
        <taxon>Daucinae</taxon>
        <taxon>Daucus</taxon>
        <taxon>Daucus sect. Daucus</taxon>
    </lineage>
</organism>
<feature type="compositionally biased region" description="Polar residues" evidence="1">
    <location>
        <begin position="1"/>
        <end position="22"/>
    </location>
</feature>
<dbReference type="Proteomes" id="UP000077755">
    <property type="component" value="Chromosome 5"/>
</dbReference>
<protein>
    <submittedName>
        <fullName evidence="2">Uncharacterized protein</fullName>
    </submittedName>
</protein>
<dbReference type="EMBL" id="CP093347">
    <property type="protein sequence ID" value="WOH00718.1"/>
    <property type="molecule type" value="Genomic_DNA"/>
</dbReference>